<feature type="domain" description="CAAX prenyl protease 2/Lysostaphin resistance protein A-like" evidence="2">
    <location>
        <begin position="127"/>
        <end position="214"/>
    </location>
</feature>
<feature type="transmembrane region" description="Helical" evidence="1">
    <location>
        <begin position="185"/>
        <end position="211"/>
    </location>
</feature>
<comment type="caution">
    <text evidence="3">The sequence shown here is derived from an EMBL/GenBank/DDBJ whole genome shotgun (WGS) entry which is preliminary data.</text>
</comment>
<accession>A0ABN8KKN0</accession>
<reference evidence="3" key="1">
    <citation type="submission" date="2022-04" db="EMBL/GenBank/DDBJ databases">
        <authorList>
            <person name="Criscuolo A."/>
        </authorList>
    </citation>
    <scope>NUCLEOTIDE SEQUENCE</scope>
    <source>
        <strain evidence="3">CIP111895</strain>
    </source>
</reference>
<keyword evidence="1" id="KW-0472">Membrane</keyword>
<dbReference type="Proteomes" id="UP000838308">
    <property type="component" value="Unassembled WGS sequence"/>
</dbReference>
<sequence>MRLFISFPSPSPSPSLIKDRPSVIMDTLILLFLPLMFVSISGLLLLFSFPNITSEIFSLFIVAISMTSGFCLIPYLYLKIRYRVSLVDIGIKAMSKYDIILMLVVMAFVSSYLLYIGQTTSYIILNGIQMLIVATTEEFWARGAICFLLFKLTKSHWLVIILSSIFFAFFTHLNEPFIENILYRLPGSFVMGIIFVKTRNLLYTILFHFLYNMIMI</sequence>
<dbReference type="Pfam" id="PF02517">
    <property type="entry name" value="Rce1-like"/>
    <property type="match status" value="1"/>
</dbReference>
<evidence type="ECO:0000313" key="3">
    <source>
        <dbReference type="EMBL" id="CAH2713687.1"/>
    </source>
</evidence>
<evidence type="ECO:0000313" key="4">
    <source>
        <dbReference type="Proteomes" id="UP000838308"/>
    </source>
</evidence>
<name>A0ABN8KKN0_9BACI</name>
<keyword evidence="1" id="KW-1133">Transmembrane helix</keyword>
<protein>
    <recommendedName>
        <fullName evidence="2">CAAX prenyl protease 2/Lysostaphin resistance protein A-like domain-containing protein</fullName>
    </recommendedName>
</protein>
<evidence type="ECO:0000259" key="2">
    <source>
        <dbReference type="Pfam" id="PF02517"/>
    </source>
</evidence>
<feature type="transmembrane region" description="Helical" evidence="1">
    <location>
        <begin position="28"/>
        <end position="50"/>
    </location>
</feature>
<keyword evidence="4" id="KW-1185">Reference proteome</keyword>
<dbReference type="RefSeq" id="WP_248734032.1">
    <property type="nucleotide sequence ID" value="NZ_CALBWS010000003.1"/>
</dbReference>
<feature type="transmembrane region" description="Helical" evidence="1">
    <location>
        <begin position="123"/>
        <end position="150"/>
    </location>
</feature>
<keyword evidence="1" id="KW-0812">Transmembrane</keyword>
<feature type="transmembrane region" description="Helical" evidence="1">
    <location>
        <begin position="56"/>
        <end position="78"/>
    </location>
</feature>
<dbReference type="EMBL" id="CALBWS010000003">
    <property type="protein sequence ID" value="CAH2713687.1"/>
    <property type="molecule type" value="Genomic_DNA"/>
</dbReference>
<feature type="transmembrane region" description="Helical" evidence="1">
    <location>
        <begin position="99"/>
        <end position="117"/>
    </location>
</feature>
<organism evidence="3 4">
    <name type="scientific">Neobacillus rhizosphaerae</name>
    <dbReference type="NCBI Taxonomy" id="2880965"/>
    <lineage>
        <taxon>Bacteria</taxon>
        <taxon>Bacillati</taxon>
        <taxon>Bacillota</taxon>
        <taxon>Bacilli</taxon>
        <taxon>Bacillales</taxon>
        <taxon>Bacillaceae</taxon>
        <taxon>Neobacillus</taxon>
    </lineage>
</organism>
<dbReference type="InterPro" id="IPR003675">
    <property type="entry name" value="Rce1/LyrA-like_dom"/>
</dbReference>
<proteinExistence type="predicted"/>
<feature type="transmembrane region" description="Helical" evidence="1">
    <location>
        <begin position="157"/>
        <end position="173"/>
    </location>
</feature>
<evidence type="ECO:0000256" key="1">
    <source>
        <dbReference type="SAM" id="Phobius"/>
    </source>
</evidence>
<gene>
    <name evidence="3" type="ORF">BACCIP111895_00841</name>
</gene>